<reference evidence="2" key="1">
    <citation type="journal article" date="2020" name="Nature">
        <title>Giant virus diversity and host interactions through global metagenomics.</title>
        <authorList>
            <person name="Schulz F."/>
            <person name="Roux S."/>
            <person name="Paez-Espino D."/>
            <person name="Jungbluth S."/>
            <person name="Walsh D.A."/>
            <person name="Denef V.J."/>
            <person name="McMahon K.D."/>
            <person name="Konstantinidis K.T."/>
            <person name="Eloe-Fadrosh E.A."/>
            <person name="Kyrpides N.C."/>
            <person name="Woyke T."/>
        </authorList>
    </citation>
    <scope>NUCLEOTIDE SEQUENCE</scope>
    <source>
        <strain evidence="2">GVMAG-M-3300023174-102</strain>
    </source>
</reference>
<evidence type="ECO:0000259" key="1">
    <source>
        <dbReference type="Pfam" id="PF04321"/>
    </source>
</evidence>
<dbReference type="InterPro" id="IPR036291">
    <property type="entry name" value="NAD(P)-bd_dom_sf"/>
</dbReference>
<dbReference type="Gene3D" id="3.90.25.10">
    <property type="entry name" value="UDP-galactose 4-epimerase, domain 1"/>
    <property type="match status" value="1"/>
</dbReference>
<dbReference type="GO" id="GO:0008831">
    <property type="term" value="F:dTDP-4-dehydrorhamnose reductase activity"/>
    <property type="evidence" value="ECO:0007669"/>
    <property type="project" value="TreeGrafter"/>
</dbReference>
<dbReference type="Pfam" id="PF04321">
    <property type="entry name" value="RmlD_sub_bind"/>
    <property type="match status" value="1"/>
</dbReference>
<organism evidence="2">
    <name type="scientific">viral metagenome</name>
    <dbReference type="NCBI Taxonomy" id="1070528"/>
    <lineage>
        <taxon>unclassified sequences</taxon>
        <taxon>metagenomes</taxon>
        <taxon>organismal metagenomes</taxon>
    </lineage>
</organism>
<dbReference type="Gene3D" id="3.40.50.720">
    <property type="entry name" value="NAD(P)-binding Rossmann-like Domain"/>
    <property type="match status" value="1"/>
</dbReference>
<dbReference type="SUPFAM" id="SSF51735">
    <property type="entry name" value="NAD(P)-binding Rossmann-fold domains"/>
    <property type="match status" value="1"/>
</dbReference>
<dbReference type="GO" id="GO:0019305">
    <property type="term" value="P:dTDP-rhamnose biosynthetic process"/>
    <property type="evidence" value="ECO:0007669"/>
    <property type="project" value="TreeGrafter"/>
</dbReference>
<evidence type="ECO:0000313" key="2">
    <source>
        <dbReference type="EMBL" id="QHT09611.1"/>
    </source>
</evidence>
<dbReference type="PANTHER" id="PTHR10491">
    <property type="entry name" value="DTDP-4-DEHYDRORHAMNOSE REDUCTASE"/>
    <property type="match status" value="1"/>
</dbReference>
<dbReference type="InterPro" id="IPR005913">
    <property type="entry name" value="dTDP_dehydrorham_reduct"/>
</dbReference>
<proteinExistence type="predicted"/>
<dbReference type="InterPro" id="IPR029903">
    <property type="entry name" value="RmlD-like-bd"/>
</dbReference>
<protein>
    <recommendedName>
        <fullName evidence="1">RmlD-like substrate binding domain-containing protein</fullName>
    </recommendedName>
</protein>
<dbReference type="GO" id="GO:0005829">
    <property type="term" value="C:cytosol"/>
    <property type="evidence" value="ECO:0007669"/>
    <property type="project" value="TreeGrafter"/>
</dbReference>
<feature type="domain" description="RmlD-like substrate binding" evidence="1">
    <location>
        <begin position="4"/>
        <end position="151"/>
    </location>
</feature>
<accession>A0A6C0CZ64</accession>
<dbReference type="AlphaFoldDB" id="A0A6C0CZ64"/>
<dbReference type="PANTHER" id="PTHR10491:SF4">
    <property type="entry name" value="METHIONINE ADENOSYLTRANSFERASE 2 SUBUNIT BETA"/>
    <property type="match status" value="1"/>
</dbReference>
<name>A0A6C0CZ64_9ZZZZ</name>
<dbReference type="EMBL" id="MN739513">
    <property type="protein sequence ID" value="QHT09611.1"/>
    <property type="molecule type" value="Genomic_DNA"/>
</dbReference>
<sequence>MITKIIIFGVNGMLGNYIYNYMSKIKQYNTIYISRKEFDVLTHVNNIEEFLLSKNIDNKTCVINCIGLIPQRFKNSKNFNEYYIINSIFPQLLAKYCKKYSAKMIQPTTDCVYNGNKGKYIETDFHDETNIYGVSKSLGESDNCTVIRTSIIGEEIYNKYSLLEWVKNSKGIINGFTNHLWNGITCLQYCKLIDEIIKNNLFWNGVKHIYSPVAKSKYELCCIIKDVYDIDIQINKMENSIIVDKTLSSIYNLSFNIPILEDQIKEQKQFKIYNF</sequence>